<dbReference type="EMBL" id="UAPV01000001">
    <property type="protein sequence ID" value="SPT70623.1"/>
    <property type="molecule type" value="Genomic_DNA"/>
</dbReference>
<gene>
    <name evidence="1" type="ORF">NCTC13093_02041</name>
</gene>
<proteinExistence type="predicted"/>
<keyword evidence="2" id="KW-1185">Reference proteome</keyword>
<name>A0A2X0VA24_9GAMM</name>
<organism evidence="1 2">
    <name type="scientific">Anaerobiospirillum thomasii</name>
    <dbReference type="NCBI Taxonomy" id="179995"/>
    <lineage>
        <taxon>Bacteria</taxon>
        <taxon>Pseudomonadati</taxon>
        <taxon>Pseudomonadota</taxon>
        <taxon>Gammaproteobacteria</taxon>
        <taxon>Aeromonadales</taxon>
        <taxon>Succinivibrionaceae</taxon>
        <taxon>Anaerobiospirillum</taxon>
    </lineage>
</organism>
<dbReference type="Proteomes" id="UP000250086">
    <property type="component" value="Unassembled WGS sequence"/>
</dbReference>
<reference evidence="1 2" key="1">
    <citation type="submission" date="2018-06" db="EMBL/GenBank/DDBJ databases">
        <authorList>
            <consortium name="Pathogen Informatics"/>
            <person name="Doyle S."/>
        </authorList>
    </citation>
    <scope>NUCLEOTIDE SEQUENCE [LARGE SCALE GENOMIC DNA]</scope>
    <source>
        <strain evidence="1 2">NCTC13093</strain>
    </source>
</reference>
<accession>A0A2X0VA24</accession>
<evidence type="ECO:0000313" key="1">
    <source>
        <dbReference type="EMBL" id="SPT70623.1"/>
    </source>
</evidence>
<dbReference type="AlphaFoldDB" id="A0A2X0VA24"/>
<protein>
    <submittedName>
        <fullName evidence="1">Uncharacterized protein</fullName>
    </submittedName>
</protein>
<dbReference type="RefSeq" id="WP_113744675.1">
    <property type="nucleotide sequence ID" value="NZ_UAPV01000001.1"/>
</dbReference>
<sequence length="373" mass="42996">MKVLNLCLEQVPGILHDAICTAFRSHNALLNDYNNVNIKDKIYTHKTAASQLFKIRHLDTLLHNLNLSYEHLFSDLKQISSMHNIAESLILNNNNNLMALLESRLKIHQKEHTDILKPFKSKREYQDHLNLICKKLYGQGKKYTLKQSECDNPQVFEQIFESISYFKRNSIASSLNGNYGLAQTTMLSIAFYLIAIRSMFKIQTPKRSLSVAYTPVQIMPPLVLGALQATSRVIEFMSRHNRLSSKNYTLPKLKDFTTILRYFIQGNIKIMYCANCGSASLVFADSVGTDMLDKGFLYLCHSCETGQKDRFIFIDNVVQCAYKQHIKFYTGNRKKLSRNTISNNTRHLNSYNPSYIGALEYMTRHFSSDKRQI</sequence>
<evidence type="ECO:0000313" key="2">
    <source>
        <dbReference type="Proteomes" id="UP000250086"/>
    </source>
</evidence>